<organism evidence="5 6">
    <name type="scientific">Bodo saltans</name>
    <name type="common">Flagellated protozoan</name>
    <dbReference type="NCBI Taxonomy" id="75058"/>
    <lineage>
        <taxon>Eukaryota</taxon>
        <taxon>Discoba</taxon>
        <taxon>Euglenozoa</taxon>
        <taxon>Kinetoplastea</taxon>
        <taxon>Metakinetoplastina</taxon>
        <taxon>Eubodonida</taxon>
        <taxon>Bodonidae</taxon>
        <taxon>Bodo</taxon>
    </lineage>
</organism>
<keyword evidence="3" id="KW-0812">Transmembrane</keyword>
<dbReference type="InterPro" id="IPR045242">
    <property type="entry name" value="Syntaxin"/>
</dbReference>
<evidence type="ECO:0000313" key="5">
    <source>
        <dbReference type="EMBL" id="CUG88985.1"/>
    </source>
</evidence>
<dbReference type="Pfam" id="PF05739">
    <property type="entry name" value="SNARE"/>
    <property type="match status" value="1"/>
</dbReference>
<name>A0A0S4JKJ1_BODSA</name>
<dbReference type="InterPro" id="IPR010989">
    <property type="entry name" value="SNARE"/>
</dbReference>
<accession>A0A0S4JKJ1</accession>
<evidence type="ECO:0000256" key="3">
    <source>
        <dbReference type="SAM" id="Phobius"/>
    </source>
</evidence>
<dbReference type="PANTHER" id="PTHR19957:SF402">
    <property type="entry name" value="PUTATIVE-RELATED"/>
    <property type="match status" value="1"/>
</dbReference>
<dbReference type="PANTHER" id="PTHR19957">
    <property type="entry name" value="SYNTAXIN"/>
    <property type="match status" value="1"/>
</dbReference>
<dbReference type="GO" id="GO:0012505">
    <property type="term" value="C:endomembrane system"/>
    <property type="evidence" value="ECO:0007669"/>
    <property type="project" value="TreeGrafter"/>
</dbReference>
<evidence type="ECO:0000313" key="6">
    <source>
        <dbReference type="Proteomes" id="UP000051952"/>
    </source>
</evidence>
<dbReference type="GO" id="GO:0005484">
    <property type="term" value="F:SNAP receptor activity"/>
    <property type="evidence" value="ECO:0007669"/>
    <property type="project" value="TreeGrafter"/>
</dbReference>
<evidence type="ECO:0000259" key="4">
    <source>
        <dbReference type="PROSITE" id="PS50192"/>
    </source>
</evidence>
<gene>
    <name evidence="5" type="ORF">BSAL_18635</name>
</gene>
<dbReference type="VEuPathDB" id="TriTrypDB:BSAL_18635"/>
<dbReference type="PROSITE" id="PS50192">
    <property type="entry name" value="T_SNARE"/>
    <property type="match status" value="1"/>
</dbReference>
<dbReference type="CDD" id="cd15845">
    <property type="entry name" value="SNARE_syntaxin16"/>
    <property type="match status" value="1"/>
</dbReference>
<reference evidence="6" key="1">
    <citation type="submission" date="2015-09" db="EMBL/GenBank/DDBJ databases">
        <authorList>
            <consortium name="Pathogen Informatics"/>
        </authorList>
    </citation>
    <scope>NUCLEOTIDE SEQUENCE [LARGE SCALE GENOMIC DNA]</scope>
    <source>
        <strain evidence="6">Lake Konstanz</strain>
    </source>
</reference>
<dbReference type="GO" id="GO:0031201">
    <property type="term" value="C:SNARE complex"/>
    <property type="evidence" value="ECO:0007669"/>
    <property type="project" value="TreeGrafter"/>
</dbReference>
<keyword evidence="2" id="KW-0175">Coiled coil</keyword>
<proteinExistence type="inferred from homology"/>
<dbReference type="OMA" id="DFRRCHA"/>
<feature type="domain" description="T-SNARE coiled-coil homology" evidence="4">
    <location>
        <begin position="205"/>
        <end position="267"/>
    </location>
</feature>
<keyword evidence="3" id="KW-1133">Transmembrane helix</keyword>
<dbReference type="GO" id="GO:0048278">
    <property type="term" value="P:vesicle docking"/>
    <property type="evidence" value="ECO:0007669"/>
    <property type="project" value="TreeGrafter"/>
</dbReference>
<dbReference type="GO" id="GO:0006906">
    <property type="term" value="P:vesicle fusion"/>
    <property type="evidence" value="ECO:0007669"/>
    <property type="project" value="TreeGrafter"/>
</dbReference>
<feature type="transmembrane region" description="Helical" evidence="3">
    <location>
        <begin position="275"/>
        <end position="296"/>
    </location>
</feature>
<dbReference type="InterPro" id="IPR000727">
    <property type="entry name" value="T_SNARE_dom"/>
</dbReference>
<dbReference type="SMART" id="SM00397">
    <property type="entry name" value="t_SNARE"/>
    <property type="match status" value="1"/>
</dbReference>
<feature type="coiled-coil region" evidence="2">
    <location>
        <begin position="13"/>
        <end position="64"/>
    </location>
</feature>
<sequence length="300" mass="34713">MATRDRTTEFLKLRGARGRNEDAQRLLADAEARIDISPPWIERMNEVRQTCQRIQTSMKELEVKQKQHLKVEFRADRNEEAEQADIDRLRDVIDGMFKRTEGMVESLDKVYKAGLEDEGTEIELRILRNVKMCLVAEVTALGKVHREMQRRYMSDLNKQQRVAGSYLGGKNAKMVEEQLERDARMEGYLMKGMTQDQIEQVMLNTDMVNERTKEFERILSSIKNLHDMFKDLNSLIAEQGTVLDRVDYNMTVTVERVSKAKVELKKAAELQKAGTFKLCILFLVVLIIGFIIALFFKAVT</sequence>
<dbReference type="Gene3D" id="1.20.58.70">
    <property type="match status" value="1"/>
</dbReference>
<comment type="similarity">
    <text evidence="1">Belongs to the syntaxin family.</text>
</comment>
<evidence type="ECO:0000256" key="1">
    <source>
        <dbReference type="ARBA" id="ARBA00009063"/>
    </source>
</evidence>
<keyword evidence="3" id="KW-0472">Membrane</keyword>
<dbReference type="SUPFAM" id="SSF47661">
    <property type="entry name" value="t-snare proteins"/>
    <property type="match status" value="1"/>
</dbReference>
<evidence type="ECO:0000256" key="2">
    <source>
        <dbReference type="SAM" id="Coils"/>
    </source>
</evidence>
<dbReference type="GO" id="GO:0006886">
    <property type="term" value="P:intracellular protein transport"/>
    <property type="evidence" value="ECO:0007669"/>
    <property type="project" value="TreeGrafter"/>
</dbReference>
<keyword evidence="6" id="KW-1185">Reference proteome</keyword>
<dbReference type="GO" id="GO:0000149">
    <property type="term" value="F:SNARE binding"/>
    <property type="evidence" value="ECO:0007669"/>
    <property type="project" value="TreeGrafter"/>
</dbReference>
<dbReference type="OrthoDB" id="10251371at2759"/>
<protein>
    <submittedName>
        <fullName evidence="5">Syntaxin, putative</fullName>
    </submittedName>
</protein>
<dbReference type="EMBL" id="CYKH01001692">
    <property type="protein sequence ID" value="CUG88985.1"/>
    <property type="molecule type" value="Genomic_DNA"/>
</dbReference>
<dbReference type="AlphaFoldDB" id="A0A0S4JKJ1"/>
<dbReference type="Proteomes" id="UP000051952">
    <property type="component" value="Unassembled WGS sequence"/>
</dbReference>